<dbReference type="PANTHER" id="PTHR47892:SF1">
    <property type="entry name" value="UNIVERSAL STRESS PROTEIN E"/>
    <property type="match status" value="1"/>
</dbReference>
<comment type="caution">
    <text evidence="6">The sequence shown here is derived from an EMBL/GenBank/DDBJ whole genome shotgun (WGS) entry which is preliminary data.</text>
</comment>
<proteinExistence type="inferred from homology"/>
<evidence type="ECO:0000256" key="3">
    <source>
        <dbReference type="ARBA" id="ARBA00022490"/>
    </source>
</evidence>
<comment type="similarity">
    <text evidence="2">Belongs to the universal stress protein A family.</text>
</comment>
<dbReference type="EMBL" id="POSK01000003">
    <property type="protein sequence ID" value="PNI05751.1"/>
    <property type="molecule type" value="Genomic_DNA"/>
</dbReference>
<dbReference type="Pfam" id="PF00582">
    <property type="entry name" value="Usp"/>
    <property type="match status" value="2"/>
</dbReference>
<dbReference type="AlphaFoldDB" id="A0A2J8I5J1"/>
<dbReference type="InterPro" id="IPR006016">
    <property type="entry name" value="UspA"/>
</dbReference>
<name>A0A2J8I5J1_VIBDI</name>
<evidence type="ECO:0000256" key="2">
    <source>
        <dbReference type="ARBA" id="ARBA00008791"/>
    </source>
</evidence>
<dbReference type="RefSeq" id="WP_102965784.1">
    <property type="nucleotide sequence ID" value="NZ_POSK01000003.1"/>
</dbReference>
<reference evidence="6 7" key="1">
    <citation type="submission" date="2018-01" db="EMBL/GenBank/DDBJ databases">
        <title>Draft genome sequences of six Vibrio diazotrophicus strains isolated from deep-sea sediments of the Baltic Sea.</title>
        <authorList>
            <person name="Castillo D."/>
            <person name="Vandieken V."/>
            <person name="Chiang O."/>
            <person name="Middelboe M."/>
        </authorList>
    </citation>
    <scope>NUCLEOTIDE SEQUENCE [LARGE SCALE GENOMIC DNA]</scope>
    <source>
        <strain evidence="6 7">60.27F</strain>
    </source>
</reference>
<dbReference type="SUPFAM" id="SSF52402">
    <property type="entry name" value="Adenine nucleotide alpha hydrolases-like"/>
    <property type="match status" value="2"/>
</dbReference>
<protein>
    <submittedName>
        <fullName evidence="6">Universal stress protein</fullName>
    </submittedName>
</protein>
<dbReference type="Proteomes" id="UP000236449">
    <property type="component" value="Unassembled WGS sequence"/>
</dbReference>
<feature type="domain" description="UspA" evidence="5">
    <location>
        <begin position="3"/>
        <end position="144"/>
    </location>
</feature>
<evidence type="ECO:0000313" key="7">
    <source>
        <dbReference type="Proteomes" id="UP000236449"/>
    </source>
</evidence>
<evidence type="ECO:0000259" key="5">
    <source>
        <dbReference type="Pfam" id="PF00582"/>
    </source>
</evidence>
<dbReference type="OrthoDB" id="239260at2"/>
<dbReference type="CDD" id="cd00293">
    <property type="entry name" value="USP-like"/>
    <property type="match status" value="1"/>
</dbReference>
<accession>A0A2J8I5J1</accession>
<comment type="function">
    <text evidence="4">Required for resistance to DNA-damaging agents.</text>
</comment>
<comment type="subcellular location">
    <subcellularLocation>
        <location evidence="1">Cytoplasm</location>
    </subcellularLocation>
</comment>
<keyword evidence="3" id="KW-0963">Cytoplasm</keyword>
<feature type="domain" description="UspA" evidence="5">
    <location>
        <begin position="172"/>
        <end position="300"/>
    </location>
</feature>
<organism evidence="6 7">
    <name type="scientific">Vibrio diazotrophicus</name>
    <dbReference type="NCBI Taxonomy" id="685"/>
    <lineage>
        <taxon>Bacteria</taxon>
        <taxon>Pseudomonadati</taxon>
        <taxon>Pseudomonadota</taxon>
        <taxon>Gammaproteobacteria</taxon>
        <taxon>Vibrionales</taxon>
        <taxon>Vibrionaceae</taxon>
        <taxon>Vibrio</taxon>
    </lineage>
</organism>
<evidence type="ECO:0000313" key="6">
    <source>
        <dbReference type="EMBL" id="PNI05751.1"/>
    </source>
</evidence>
<evidence type="ECO:0000256" key="1">
    <source>
        <dbReference type="ARBA" id="ARBA00004496"/>
    </source>
</evidence>
<dbReference type="Gene3D" id="3.40.50.12370">
    <property type="match status" value="1"/>
</dbReference>
<dbReference type="GO" id="GO:0005737">
    <property type="term" value="C:cytoplasm"/>
    <property type="evidence" value="ECO:0007669"/>
    <property type="project" value="UniProtKB-SubCell"/>
</dbReference>
<dbReference type="PANTHER" id="PTHR47892">
    <property type="entry name" value="UNIVERSAL STRESS PROTEIN E"/>
    <property type="match status" value="1"/>
</dbReference>
<gene>
    <name evidence="6" type="ORF">C1N32_06535</name>
</gene>
<evidence type="ECO:0000256" key="4">
    <source>
        <dbReference type="ARBA" id="ARBA00037131"/>
    </source>
</evidence>
<sequence>MIFDRILIPIAPEQELNESLHQALHLSNKCSSQVTLLSVIKALDEFKEIHHISGSALDILDEATQHYHNVLKAHIHELGKQYPNIKFATQIRIGIPFIEIIKEAKETNSSLIMIDSYRYTKKQACQRGSNTLNLMRKSEIPIWSVSKKPKVISNVVAAVDLTNQDYQDFNSKLISLAVEFCKTVGASLTCCHVWKLECEDFLKNWSGYSDIDIALLSQKLRNERMERLNSLLLPYVNNAVPIQVKLLEGEPRDVLPKYVSSNEIDLVILGSMSRAGISGFVMGNTAESMINQLGCSVITLKPDSFKSPVSQ</sequence>